<evidence type="ECO:0000259" key="7">
    <source>
        <dbReference type="Pfam" id="PF02770"/>
    </source>
</evidence>
<feature type="domain" description="Acyl-CoA dehydrogenase/oxidase N-terminal" evidence="8">
    <location>
        <begin position="14"/>
        <end position="113"/>
    </location>
</feature>
<evidence type="ECO:0000256" key="5">
    <source>
        <dbReference type="RuleBase" id="RU362125"/>
    </source>
</evidence>
<dbReference type="SUPFAM" id="SSF56645">
    <property type="entry name" value="Acyl-CoA dehydrogenase NM domain-like"/>
    <property type="match status" value="1"/>
</dbReference>
<dbReference type="InterPro" id="IPR006091">
    <property type="entry name" value="Acyl-CoA_Oxase/DH_mid-dom"/>
</dbReference>
<dbReference type="PANTHER" id="PTHR43884:SF12">
    <property type="entry name" value="ISOVALERYL-COA DEHYDROGENASE, MITOCHONDRIAL-RELATED"/>
    <property type="match status" value="1"/>
</dbReference>
<name>A0A932HVM1_UNCTE</name>
<comment type="caution">
    <text evidence="9">The sequence shown here is derived from an EMBL/GenBank/DDBJ whole genome shotgun (WGS) entry which is preliminary data.</text>
</comment>
<dbReference type="InterPro" id="IPR013786">
    <property type="entry name" value="AcylCoA_DH/ox_N"/>
</dbReference>
<dbReference type="SUPFAM" id="SSF47203">
    <property type="entry name" value="Acyl-CoA dehydrogenase C-terminal domain-like"/>
    <property type="match status" value="1"/>
</dbReference>
<dbReference type="PIRSF" id="PIRSF016578">
    <property type="entry name" value="HsaA"/>
    <property type="match status" value="1"/>
</dbReference>
<evidence type="ECO:0000259" key="6">
    <source>
        <dbReference type="Pfam" id="PF00441"/>
    </source>
</evidence>
<reference evidence="9" key="1">
    <citation type="submission" date="2020-07" db="EMBL/GenBank/DDBJ databases">
        <title>Huge and variable diversity of episymbiotic CPR bacteria and DPANN archaea in groundwater ecosystems.</title>
        <authorList>
            <person name="He C.Y."/>
            <person name="Keren R."/>
            <person name="Whittaker M."/>
            <person name="Farag I.F."/>
            <person name="Doudna J."/>
            <person name="Cate J.H.D."/>
            <person name="Banfield J.F."/>
        </authorList>
    </citation>
    <scope>NUCLEOTIDE SEQUENCE</scope>
    <source>
        <strain evidence="9">NC_groundwater_763_Ag_S-0.2um_68_21</strain>
    </source>
</reference>
<dbReference type="CDD" id="cd00567">
    <property type="entry name" value="ACAD"/>
    <property type="match status" value="1"/>
</dbReference>
<evidence type="ECO:0000256" key="2">
    <source>
        <dbReference type="ARBA" id="ARBA00009347"/>
    </source>
</evidence>
<feature type="domain" description="Acyl-CoA oxidase/dehydrogenase middle" evidence="7">
    <location>
        <begin position="136"/>
        <end position="220"/>
    </location>
</feature>
<comment type="cofactor">
    <cofactor evidence="1 5">
        <name>FAD</name>
        <dbReference type="ChEBI" id="CHEBI:57692"/>
    </cofactor>
</comment>
<dbReference type="InterPro" id="IPR036250">
    <property type="entry name" value="AcylCo_DH-like_C"/>
</dbReference>
<evidence type="ECO:0000256" key="3">
    <source>
        <dbReference type="ARBA" id="ARBA00022630"/>
    </source>
</evidence>
<dbReference type="InterPro" id="IPR046373">
    <property type="entry name" value="Acyl-CoA_Oxase/DH_mid-dom_sf"/>
</dbReference>
<comment type="similarity">
    <text evidence="2 5">Belongs to the acyl-CoA dehydrogenase family.</text>
</comment>
<keyword evidence="4 5" id="KW-0274">FAD</keyword>
<dbReference type="PANTHER" id="PTHR43884">
    <property type="entry name" value="ACYL-COA DEHYDROGENASE"/>
    <property type="match status" value="1"/>
</dbReference>
<dbReference type="Pfam" id="PF02771">
    <property type="entry name" value="Acyl-CoA_dh_N"/>
    <property type="match status" value="1"/>
</dbReference>
<dbReference type="InterPro" id="IPR009100">
    <property type="entry name" value="AcylCoA_DH/oxidase_NM_dom_sf"/>
</dbReference>
<dbReference type="Pfam" id="PF00441">
    <property type="entry name" value="Acyl-CoA_dh_1"/>
    <property type="match status" value="1"/>
</dbReference>
<dbReference type="Gene3D" id="1.10.540.10">
    <property type="entry name" value="Acyl-CoA dehydrogenase/oxidase, N-terminal domain"/>
    <property type="match status" value="1"/>
</dbReference>
<evidence type="ECO:0000313" key="10">
    <source>
        <dbReference type="Proteomes" id="UP000782312"/>
    </source>
</evidence>
<sequence>MPIASVLPPGSQKWVDLADRVSREKIAPRAEAVDREGRFPFENYRDLAEAGLLALMVPREHGGIGADSLTYVTVLSRIARGCASTGLTFNMHSAIVDFMKQLASPEQQARYFGEVREKGAIFSSITSEPGSSFRDKFAVRTSIRRDGAGYRLAGKKHFCSLSTGAAYYFTWSLLDGARGLPDGLLNVMVPSDREGIEILDDWDTIGMRGTASNSIHFHDVRVEPEEVIGAPGSILGKDMSIWSLGYTAVYIGIAEAAYEFCVDYAKKTRFQGMDKTLAHVERVQRQIGEMSMLLENARRAAEKLGALRGNLGKQELTFILNQAKYLATEAAKELAEQGIRLCGGRGLSRSLPIERHLRDALAGVVMPPANDRCLETVGKIALGLEAKTLEFQ</sequence>
<dbReference type="GO" id="GO:0003995">
    <property type="term" value="F:acyl-CoA dehydrogenase activity"/>
    <property type="evidence" value="ECO:0007669"/>
    <property type="project" value="TreeGrafter"/>
</dbReference>
<keyword evidence="5" id="KW-0560">Oxidoreductase</keyword>
<dbReference type="Proteomes" id="UP000782312">
    <property type="component" value="Unassembled WGS sequence"/>
</dbReference>
<evidence type="ECO:0000256" key="4">
    <source>
        <dbReference type="ARBA" id="ARBA00022827"/>
    </source>
</evidence>
<dbReference type="InterPro" id="IPR009075">
    <property type="entry name" value="AcylCo_DH/oxidase_C"/>
</dbReference>
<dbReference type="InterPro" id="IPR037069">
    <property type="entry name" value="AcylCoA_DH/ox_N_sf"/>
</dbReference>
<dbReference type="Gene3D" id="2.40.110.10">
    <property type="entry name" value="Butyryl-CoA Dehydrogenase, subunit A, domain 2"/>
    <property type="match status" value="1"/>
</dbReference>
<gene>
    <name evidence="9" type="ORF">HYZ11_02760</name>
</gene>
<proteinExistence type="inferred from homology"/>
<evidence type="ECO:0000313" key="9">
    <source>
        <dbReference type="EMBL" id="MBI3126509.1"/>
    </source>
</evidence>
<dbReference type="GO" id="GO:0050660">
    <property type="term" value="F:flavin adenine dinucleotide binding"/>
    <property type="evidence" value="ECO:0007669"/>
    <property type="project" value="InterPro"/>
</dbReference>
<protein>
    <submittedName>
        <fullName evidence="9">Acyl-CoA/acyl-ACP dehydrogenase</fullName>
    </submittedName>
</protein>
<dbReference type="AlphaFoldDB" id="A0A932HVM1"/>
<keyword evidence="3 5" id="KW-0285">Flavoprotein</keyword>
<evidence type="ECO:0000259" key="8">
    <source>
        <dbReference type="Pfam" id="PF02771"/>
    </source>
</evidence>
<feature type="domain" description="Acyl-CoA dehydrogenase/oxidase C-terminal" evidence="6">
    <location>
        <begin position="247"/>
        <end position="362"/>
    </location>
</feature>
<dbReference type="Pfam" id="PF02770">
    <property type="entry name" value="Acyl-CoA_dh_M"/>
    <property type="match status" value="1"/>
</dbReference>
<evidence type="ECO:0000256" key="1">
    <source>
        <dbReference type="ARBA" id="ARBA00001974"/>
    </source>
</evidence>
<dbReference type="Gene3D" id="1.20.140.10">
    <property type="entry name" value="Butyryl-CoA Dehydrogenase, subunit A, domain 3"/>
    <property type="match status" value="1"/>
</dbReference>
<dbReference type="EMBL" id="JACPUR010000004">
    <property type="protein sequence ID" value="MBI3126509.1"/>
    <property type="molecule type" value="Genomic_DNA"/>
</dbReference>
<accession>A0A932HVM1</accession>
<organism evidence="9 10">
    <name type="scientific">Tectimicrobiota bacterium</name>
    <dbReference type="NCBI Taxonomy" id="2528274"/>
    <lineage>
        <taxon>Bacteria</taxon>
        <taxon>Pseudomonadati</taxon>
        <taxon>Nitrospinota/Tectimicrobiota group</taxon>
        <taxon>Candidatus Tectimicrobiota</taxon>
    </lineage>
</organism>